<dbReference type="PROSITE" id="PS01124">
    <property type="entry name" value="HTH_ARAC_FAMILY_2"/>
    <property type="match status" value="1"/>
</dbReference>
<dbReference type="AlphaFoldDB" id="A0A0F4PY21"/>
<dbReference type="Gene3D" id="1.10.10.60">
    <property type="entry name" value="Homeodomain-like"/>
    <property type="match status" value="1"/>
</dbReference>
<dbReference type="OrthoDB" id="5582699at2"/>
<dbReference type="EMBL" id="JXXZ01000006">
    <property type="protein sequence ID" value="KJZ00318.1"/>
    <property type="molecule type" value="Genomic_DNA"/>
</dbReference>
<evidence type="ECO:0000259" key="4">
    <source>
        <dbReference type="PROSITE" id="PS01124"/>
    </source>
</evidence>
<sequence>MPRFALQDKKVISNEGLISAIAELALARGADLHKLLRGTGIFSDDLLNPHSRFSHHQLMRLLAQYQGQFPHPDAGFLLGQQLLNELGTVGQALLSAPTVGDSLRMLQRLYQHIAPLVHVRYHLYQRQVHVFITPTLAPESKATELLMQAYSSAFYALLKRLSQGYPHCHFDFACKRPRHMYEFEHNLGTRLRFAQPVYKWSFAASMLRCPNDNASLLRWQRLQSQPRCESPPYFIDALCQLLSRQPHLSLAALAQHMAMSPATFKRKLKEHGWRFSQLQQQQQTLRAVYLLSIRDKGNDYVANRLAFYDTPNFRRAFKRWTGLTPSELKESMSL</sequence>
<dbReference type="RefSeq" id="WP_045980104.1">
    <property type="nucleotide sequence ID" value="NZ_JXXY01000015.1"/>
</dbReference>
<name>A0A0F4PY21_9GAMM</name>
<dbReference type="PANTHER" id="PTHR47894:SF1">
    <property type="entry name" value="HTH-TYPE TRANSCRIPTIONAL REGULATOR VQSM"/>
    <property type="match status" value="1"/>
</dbReference>
<evidence type="ECO:0000256" key="3">
    <source>
        <dbReference type="ARBA" id="ARBA00023163"/>
    </source>
</evidence>
<dbReference type="InterPro" id="IPR032687">
    <property type="entry name" value="AraC-type_N"/>
</dbReference>
<keyword evidence="6" id="KW-1185">Reference proteome</keyword>
<keyword evidence="3" id="KW-0804">Transcription</keyword>
<dbReference type="GO" id="GO:0005829">
    <property type="term" value="C:cytosol"/>
    <property type="evidence" value="ECO:0007669"/>
    <property type="project" value="TreeGrafter"/>
</dbReference>
<evidence type="ECO:0000313" key="5">
    <source>
        <dbReference type="EMBL" id="KJZ00318.1"/>
    </source>
</evidence>
<reference evidence="5 6" key="1">
    <citation type="journal article" date="2015" name="BMC Genomics">
        <title>Genome mining reveals unlocked bioactive potential of marine Gram-negative bacteria.</title>
        <authorList>
            <person name="Machado H."/>
            <person name="Sonnenschein E.C."/>
            <person name="Melchiorsen J."/>
            <person name="Gram L."/>
        </authorList>
    </citation>
    <scope>NUCLEOTIDE SEQUENCE [LARGE SCALE GENOMIC DNA]</scope>
    <source>
        <strain evidence="5 6">S3137</strain>
    </source>
</reference>
<evidence type="ECO:0000256" key="1">
    <source>
        <dbReference type="ARBA" id="ARBA00023015"/>
    </source>
</evidence>
<dbReference type="PANTHER" id="PTHR47894">
    <property type="entry name" value="HTH-TYPE TRANSCRIPTIONAL REGULATOR GADX"/>
    <property type="match status" value="1"/>
</dbReference>
<organism evidence="5 6">
    <name type="scientific">Pseudoalteromonas ruthenica</name>
    <dbReference type="NCBI Taxonomy" id="151081"/>
    <lineage>
        <taxon>Bacteria</taxon>
        <taxon>Pseudomonadati</taxon>
        <taxon>Pseudomonadota</taxon>
        <taxon>Gammaproteobacteria</taxon>
        <taxon>Alteromonadales</taxon>
        <taxon>Pseudoalteromonadaceae</taxon>
        <taxon>Pseudoalteromonas</taxon>
    </lineage>
</organism>
<dbReference type="Pfam" id="PF12833">
    <property type="entry name" value="HTH_18"/>
    <property type="match status" value="1"/>
</dbReference>
<dbReference type="PATRIC" id="fig|151081.8.peg.2984"/>
<comment type="caution">
    <text evidence="5">The sequence shown here is derived from an EMBL/GenBank/DDBJ whole genome shotgun (WGS) entry which is preliminary data.</text>
</comment>
<protein>
    <recommendedName>
        <fullName evidence="4">HTH araC/xylS-type domain-containing protein</fullName>
    </recommendedName>
</protein>
<dbReference type="Pfam" id="PF12625">
    <property type="entry name" value="Arabinose_bd"/>
    <property type="match status" value="1"/>
</dbReference>
<dbReference type="Proteomes" id="UP000033664">
    <property type="component" value="Unassembled WGS sequence"/>
</dbReference>
<dbReference type="GO" id="GO:0003700">
    <property type="term" value="F:DNA-binding transcription factor activity"/>
    <property type="evidence" value="ECO:0007669"/>
    <property type="project" value="InterPro"/>
</dbReference>
<evidence type="ECO:0000256" key="2">
    <source>
        <dbReference type="ARBA" id="ARBA00023125"/>
    </source>
</evidence>
<dbReference type="GeneID" id="58228100"/>
<dbReference type="GO" id="GO:0000976">
    <property type="term" value="F:transcription cis-regulatory region binding"/>
    <property type="evidence" value="ECO:0007669"/>
    <property type="project" value="TreeGrafter"/>
</dbReference>
<dbReference type="InterPro" id="IPR018060">
    <property type="entry name" value="HTH_AraC"/>
</dbReference>
<keyword evidence="2" id="KW-0238">DNA-binding</keyword>
<proteinExistence type="predicted"/>
<accession>A0A0F4PY21</accession>
<dbReference type="eggNOG" id="COG2207">
    <property type="taxonomic scope" value="Bacteria"/>
</dbReference>
<evidence type="ECO:0000313" key="6">
    <source>
        <dbReference type="Proteomes" id="UP000033664"/>
    </source>
</evidence>
<dbReference type="SMART" id="SM00342">
    <property type="entry name" value="HTH_ARAC"/>
    <property type="match status" value="1"/>
</dbReference>
<gene>
    <name evidence="5" type="ORF">TW72_06325</name>
</gene>
<feature type="domain" description="HTH araC/xylS-type" evidence="4">
    <location>
        <begin position="232"/>
        <end position="331"/>
    </location>
</feature>
<dbReference type="InterPro" id="IPR009057">
    <property type="entry name" value="Homeodomain-like_sf"/>
</dbReference>
<keyword evidence="1" id="KW-0805">Transcription regulation</keyword>
<dbReference type="SUPFAM" id="SSF46689">
    <property type="entry name" value="Homeodomain-like"/>
    <property type="match status" value="1"/>
</dbReference>